<name>A0A1W2B935_9SPHI</name>
<protein>
    <submittedName>
        <fullName evidence="2">Uncharacterized protein</fullName>
    </submittedName>
</protein>
<gene>
    <name evidence="2" type="ORF">SAMN04488101_102200</name>
</gene>
<evidence type="ECO:0000313" key="3">
    <source>
        <dbReference type="Proteomes" id="UP000192678"/>
    </source>
</evidence>
<keyword evidence="3" id="KW-1185">Reference proteome</keyword>
<feature type="transmembrane region" description="Helical" evidence="1">
    <location>
        <begin position="32"/>
        <end position="51"/>
    </location>
</feature>
<sequence>MLFKLNPILQIFARQKEDKAEKPLTRKDWINVDRIVMIMLILGVIIGAIIFS</sequence>
<reference evidence="2 3" key="1">
    <citation type="submission" date="2017-04" db="EMBL/GenBank/DDBJ databases">
        <authorList>
            <person name="Afonso C.L."/>
            <person name="Miller P.J."/>
            <person name="Scott M.A."/>
            <person name="Spackman E."/>
            <person name="Goraichik I."/>
            <person name="Dimitrov K.M."/>
            <person name="Suarez D.L."/>
            <person name="Swayne D.E."/>
        </authorList>
    </citation>
    <scope>NUCLEOTIDE SEQUENCE [LARGE SCALE GENOMIC DNA]</scope>
    <source>
        <strain evidence="2 3">DSM 19625</strain>
    </source>
</reference>
<dbReference type="STRING" id="475255.SAMN04488101_102200"/>
<proteinExistence type="predicted"/>
<keyword evidence="1" id="KW-1133">Transmembrane helix</keyword>
<accession>A0A1W2B935</accession>
<organism evidence="2 3">
    <name type="scientific">Pedobacter nyackensis</name>
    <dbReference type="NCBI Taxonomy" id="475255"/>
    <lineage>
        <taxon>Bacteria</taxon>
        <taxon>Pseudomonadati</taxon>
        <taxon>Bacteroidota</taxon>
        <taxon>Sphingobacteriia</taxon>
        <taxon>Sphingobacteriales</taxon>
        <taxon>Sphingobacteriaceae</taxon>
        <taxon>Pedobacter</taxon>
    </lineage>
</organism>
<dbReference type="EMBL" id="FWYB01000002">
    <property type="protein sequence ID" value="SMC69446.1"/>
    <property type="molecule type" value="Genomic_DNA"/>
</dbReference>
<dbReference type="Proteomes" id="UP000192678">
    <property type="component" value="Unassembled WGS sequence"/>
</dbReference>
<evidence type="ECO:0000256" key="1">
    <source>
        <dbReference type="SAM" id="Phobius"/>
    </source>
</evidence>
<keyword evidence="1" id="KW-0472">Membrane</keyword>
<dbReference type="RefSeq" id="WP_200816313.1">
    <property type="nucleotide sequence ID" value="NZ_FWYB01000002.1"/>
</dbReference>
<keyword evidence="1" id="KW-0812">Transmembrane</keyword>
<dbReference type="AlphaFoldDB" id="A0A1W2B935"/>
<evidence type="ECO:0000313" key="2">
    <source>
        <dbReference type="EMBL" id="SMC69446.1"/>
    </source>
</evidence>